<dbReference type="RefSeq" id="XP_039139344.1">
    <property type="nucleotide sequence ID" value="XM_039283410.1"/>
</dbReference>
<evidence type="ECO:0000256" key="1">
    <source>
        <dbReference type="ARBA" id="ARBA00004123"/>
    </source>
</evidence>
<comment type="subcellular location">
    <subcellularLocation>
        <location evidence="1 8">Nucleus</location>
    </subcellularLocation>
</comment>
<name>A0AB40CIV4_DIOCR</name>
<dbReference type="GeneID" id="120276732"/>
<evidence type="ECO:0000256" key="5">
    <source>
        <dbReference type="ARBA" id="ARBA00023155"/>
    </source>
</evidence>
<evidence type="ECO:0000313" key="13">
    <source>
        <dbReference type="RefSeq" id="XP_039139345.1"/>
    </source>
</evidence>
<dbReference type="Proteomes" id="UP001515500">
    <property type="component" value="Chromosome 15"/>
</dbReference>
<dbReference type="SMART" id="SM00389">
    <property type="entry name" value="HOX"/>
    <property type="match status" value="1"/>
</dbReference>
<feature type="coiled-coil region" evidence="9">
    <location>
        <begin position="229"/>
        <end position="256"/>
    </location>
</feature>
<sequence length="427" mass="48870">MDDHSVHSEDLSPALQFDGRNQNNFVQLDSSVTGQLYRPIDLVHNRACEYPDNSGRIRAMHLQTAEGNDYRGLCYGQDNGLSLTLGSCALSDMVNAYQYKQKGMQGNMICSSYITARDDLTDSCCLSARHMRDEYMSCADETANGDYSSNQSSNLPNSIVYYAASIQSSRYLKPMQQLLDEAVCVSNGVELESDKQSRKIFLARMSLGNAARIREWVNVHDDHLSSHEKHDVQIRINKLVHLLDELESRYEQYFHRMDNVISSFEMIAGRGAATSYIALTIQAMSRHFINLRDAIIAQIHASRHQFLAEGSLRNQPTLSQNEVMDQNTRQAKDSLHRLGMIQVRQVWRPLRGLPENSVALLRAWLFEHFLHPYPNEHEKLMLASKTGLTKNQISNWFINARVRLWKPMIEEMYREEIAEDSRDSISS</sequence>
<dbReference type="AlphaFoldDB" id="A0AB40CIV4"/>
<dbReference type="InterPro" id="IPR009057">
    <property type="entry name" value="Homeodomain-like_sf"/>
</dbReference>
<keyword evidence="6" id="KW-0804">Transcription</keyword>
<evidence type="ECO:0000256" key="4">
    <source>
        <dbReference type="ARBA" id="ARBA00023125"/>
    </source>
</evidence>
<evidence type="ECO:0000256" key="9">
    <source>
        <dbReference type="SAM" id="Coils"/>
    </source>
</evidence>
<evidence type="ECO:0000256" key="7">
    <source>
        <dbReference type="ARBA" id="ARBA00023242"/>
    </source>
</evidence>
<dbReference type="PROSITE" id="PS50071">
    <property type="entry name" value="HOMEOBOX_2"/>
    <property type="match status" value="1"/>
</dbReference>
<evidence type="ECO:0000313" key="11">
    <source>
        <dbReference type="Proteomes" id="UP001515500"/>
    </source>
</evidence>
<feature type="domain" description="Homeobox" evidence="10">
    <location>
        <begin position="344"/>
        <end position="407"/>
    </location>
</feature>
<dbReference type="InterPro" id="IPR001356">
    <property type="entry name" value="HD"/>
</dbReference>
<dbReference type="GO" id="GO:0006355">
    <property type="term" value="P:regulation of DNA-templated transcription"/>
    <property type="evidence" value="ECO:0007669"/>
    <property type="project" value="InterPro"/>
</dbReference>
<dbReference type="CDD" id="cd00086">
    <property type="entry name" value="homeodomain"/>
    <property type="match status" value="1"/>
</dbReference>
<keyword evidence="11" id="KW-1185">Reference proteome</keyword>
<evidence type="ECO:0000259" key="10">
    <source>
        <dbReference type="PROSITE" id="PS50071"/>
    </source>
</evidence>
<keyword evidence="5 8" id="KW-0371">Homeobox</keyword>
<dbReference type="Pfam" id="PF05920">
    <property type="entry name" value="Homeobox_KN"/>
    <property type="match status" value="1"/>
</dbReference>
<dbReference type="Pfam" id="PF07526">
    <property type="entry name" value="POX"/>
    <property type="match status" value="1"/>
</dbReference>
<organism evidence="11 12">
    <name type="scientific">Dioscorea cayennensis subsp. rotundata</name>
    <name type="common">White Guinea yam</name>
    <name type="synonym">Dioscorea rotundata</name>
    <dbReference type="NCBI Taxonomy" id="55577"/>
    <lineage>
        <taxon>Eukaryota</taxon>
        <taxon>Viridiplantae</taxon>
        <taxon>Streptophyta</taxon>
        <taxon>Embryophyta</taxon>
        <taxon>Tracheophyta</taxon>
        <taxon>Spermatophyta</taxon>
        <taxon>Magnoliopsida</taxon>
        <taxon>Liliopsida</taxon>
        <taxon>Dioscoreales</taxon>
        <taxon>Dioscoreaceae</taxon>
        <taxon>Dioscorea</taxon>
    </lineage>
</organism>
<dbReference type="GO" id="GO:0003677">
    <property type="term" value="F:DNA binding"/>
    <property type="evidence" value="ECO:0007669"/>
    <property type="project" value="UniProtKB-UniRule"/>
</dbReference>
<accession>A0AB40CIV4</accession>
<evidence type="ECO:0000256" key="8">
    <source>
        <dbReference type="PROSITE-ProRule" id="PRU00108"/>
    </source>
</evidence>
<keyword evidence="3" id="KW-0805">Transcription regulation</keyword>
<dbReference type="SUPFAM" id="SSF46689">
    <property type="entry name" value="Homeodomain-like"/>
    <property type="match status" value="1"/>
</dbReference>
<dbReference type="Gene3D" id="1.10.10.60">
    <property type="entry name" value="Homeodomain-like"/>
    <property type="match status" value="1"/>
</dbReference>
<keyword evidence="9" id="KW-0175">Coiled coil</keyword>
<feature type="DNA-binding region" description="Homeobox" evidence="8">
    <location>
        <begin position="346"/>
        <end position="408"/>
    </location>
</feature>
<dbReference type="RefSeq" id="XP_039139345.1">
    <property type="nucleotide sequence ID" value="XM_039283411.1"/>
</dbReference>
<protein>
    <submittedName>
        <fullName evidence="12 13">BEL1-like homeodomain protein 11</fullName>
    </submittedName>
</protein>
<evidence type="ECO:0000256" key="2">
    <source>
        <dbReference type="ARBA" id="ARBA00006454"/>
    </source>
</evidence>
<dbReference type="InterPro" id="IPR008422">
    <property type="entry name" value="KN_HD"/>
</dbReference>
<proteinExistence type="inferred from homology"/>
<evidence type="ECO:0000313" key="12">
    <source>
        <dbReference type="RefSeq" id="XP_039139344.1"/>
    </source>
</evidence>
<evidence type="ECO:0000256" key="6">
    <source>
        <dbReference type="ARBA" id="ARBA00023163"/>
    </source>
</evidence>
<evidence type="ECO:0000256" key="3">
    <source>
        <dbReference type="ARBA" id="ARBA00023015"/>
    </source>
</evidence>
<reference evidence="12 13" key="1">
    <citation type="submission" date="2025-04" db="UniProtKB">
        <authorList>
            <consortium name="RefSeq"/>
        </authorList>
    </citation>
    <scope>IDENTIFICATION</scope>
</reference>
<dbReference type="SMART" id="SM00574">
    <property type="entry name" value="POX"/>
    <property type="match status" value="1"/>
</dbReference>
<comment type="similarity">
    <text evidence="2">Belongs to the TALE/BELL homeobox family.</text>
</comment>
<gene>
    <name evidence="12 13" type="primary">LOC120276732</name>
</gene>
<dbReference type="InterPro" id="IPR050224">
    <property type="entry name" value="TALE_homeobox"/>
</dbReference>
<dbReference type="InterPro" id="IPR006563">
    <property type="entry name" value="POX_dom"/>
</dbReference>
<dbReference type="PANTHER" id="PTHR11850">
    <property type="entry name" value="HOMEOBOX PROTEIN TRANSCRIPTION FACTORS"/>
    <property type="match status" value="1"/>
</dbReference>
<keyword evidence="7 8" id="KW-0539">Nucleus</keyword>
<dbReference type="GO" id="GO:0005634">
    <property type="term" value="C:nucleus"/>
    <property type="evidence" value="ECO:0007669"/>
    <property type="project" value="UniProtKB-SubCell"/>
</dbReference>
<keyword evidence="4 8" id="KW-0238">DNA-binding</keyword>